<accession>A0AAE1F0T0</accession>
<dbReference type="AlphaFoldDB" id="A0AAE1F0T0"/>
<reference evidence="2" key="1">
    <citation type="submission" date="2023-10" db="EMBL/GenBank/DDBJ databases">
        <title>Genome assemblies of two species of porcelain crab, Petrolisthes cinctipes and Petrolisthes manimaculis (Anomura: Porcellanidae).</title>
        <authorList>
            <person name="Angst P."/>
        </authorList>
    </citation>
    <scope>NUCLEOTIDE SEQUENCE</scope>
    <source>
        <strain evidence="2">PB745_01</strain>
        <tissue evidence="2">Gill</tissue>
    </source>
</reference>
<gene>
    <name evidence="2" type="ORF">Pcinc_029459</name>
</gene>
<dbReference type="EMBL" id="JAWQEG010003705">
    <property type="protein sequence ID" value="KAK3864874.1"/>
    <property type="molecule type" value="Genomic_DNA"/>
</dbReference>
<proteinExistence type="predicted"/>
<protein>
    <submittedName>
        <fullName evidence="2">Uncharacterized protein</fullName>
    </submittedName>
</protein>
<sequence>MIGEERGQVWGGGGEIGNDRGGNGTSGEGNRKGMRGFSMERAPSRLSDYGDISSSSSSPLDSPLSQILYSFG</sequence>
<comment type="caution">
    <text evidence="2">The sequence shown here is derived from an EMBL/GenBank/DDBJ whole genome shotgun (WGS) entry which is preliminary data.</text>
</comment>
<feature type="compositionally biased region" description="Low complexity" evidence="1">
    <location>
        <begin position="44"/>
        <end position="65"/>
    </location>
</feature>
<organism evidence="2 3">
    <name type="scientific">Petrolisthes cinctipes</name>
    <name type="common">Flat porcelain crab</name>
    <dbReference type="NCBI Taxonomy" id="88211"/>
    <lineage>
        <taxon>Eukaryota</taxon>
        <taxon>Metazoa</taxon>
        <taxon>Ecdysozoa</taxon>
        <taxon>Arthropoda</taxon>
        <taxon>Crustacea</taxon>
        <taxon>Multicrustacea</taxon>
        <taxon>Malacostraca</taxon>
        <taxon>Eumalacostraca</taxon>
        <taxon>Eucarida</taxon>
        <taxon>Decapoda</taxon>
        <taxon>Pleocyemata</taxon>
        <taxon>Anomura</taxon>
        <taxon>Galatheoidea</taxon>
        <taxon>Porcellanidae</taxon>
        <taxon>Petrolisthes</taxon>
    </lineage>
</organism>
<keyword evidence="3" id="KW-1185">Reference proteome</keyword>
<name>A0AAE1F0T0_PETCI</name>
<feature type="compositionally biased region" description="Gly residues" evidence="1">
    <location>
        <begin position="9"/>
        <end position="27"/>
    </location>
</feature>
<dbReference type="Proteomes" id="UP001286313">
    <property type="component" value="Unassembled WGS sequence"/>
</dbReference>
<evidence type="ECO:0000256" key="1">
    <source>
        <dbReference type="SAM" id="MobiDB-lite"/>
    </source>
</evidence>
<evidence type="ECO:0000313" key="3">
    <source>
        <dbReference type="Proteomes" id="UP001286313"/>
    </source>
</evidence>
<feature type="region of interest" description="Disordered" evidence="1">
    <location>
        <begin position="1"/>
        <end position="72"/>
    </location>
</feature>
<evidence type="ECO:0000313" key="2">
    <source>
        <dbReference type="EMBL" id="KAK3864874.1"/>
    </source>
</evidence>